<dbReference type="PROSITE" id="PS00061">
    <property type="entry name" value="ADH_SHORT"/>
    <property type="match status" value="1"/>
</dbReference>
<evidence type="ECO:0000256" key="2">
    <source>
        <dbReference type="ARBA" id="ARBA00023002"/>
    </source>
</evidence>
<dbReference type="InterPro" id="IPR002347">
    <property type="entry name" value="SDR_fam"/>
</dbReference>
<name>A0A1M6Q3U3_9CLOT</name>
<evidence type="ECO:0000313" key="5">
    <source>
        <dbReference type="Proteomes" id="UP000183952"/>
    </source>
</evidence>
<dbReference type="GO" id="GO:0032787">
    <property type="term" value="P:monocarboxylic acid metabolic process"/>
    <property type="evidence" value="ECO:0007669"/>
    <property type="project" value="UniProtKB-ARBA"/>
</dbReference>
<dbReference type="EMBL" id="FRAD01000015">
    <property type="protein sequence ID" value="SHK14808.1"/>
    <property type="molecule type" value="Genomic_DNA"/>
</dbReference>
<dbReference type="PANTHER" id="PTHR42879">
    <property type="entry name" value="3-OXOACYL-(ACYL-CARRIER-PROTEIN) REDUCTASE"/>
    <property type="match status" value="1"/>
</dbReference>
<dbReference type="GO" id="GO:0016491">
    <property type="term" value="F:oxidoreductase activity"/>
    <property type="evidence" value="ECO:0007669"/>
    <property type="project" value="UniProtKB-KW"/>
</dbReference>
<dbReference type="NCBIfam" id="NF005559">
    <property type="entry name" value="PRK07231.1"/>
    <property type="match status" value="1"/>
</dbReference>
<keyword evidence="2" id="KW-0560">Oxidoreductase</keyword>
<keyword evidence="3" id="KW-0753">Steroid metabolism</keyword>
<dbReference type="PANTHER" id="PTHR42879:SF2">
    <property type="entry name" value="3-OXOACYL-[ACYL-CARRIER-PROTEIN] REDUCTASE FABG"/>
    <property type="match status" value="1"/>
</dbReference>
<gene>
    <name evidence="4" type="ORF">SAMN02745248_01884</name>
</gene>
<accession>A0A1M6Q3U3</accession>
<evidence type="ECO:0000256" key="3">
    <source>
        <dbReference type="ARBA" id="ARBA00023221"/>
    </source>
</evidence>
<dbReference type="SUPFAM" id="SSF51735">
    <property type="entry name" value="NAD(P)-binding Rossmann-fold domains"/>
    <property type="match status" value="1"/>
</dbReference>
<reference evidence="4 5" key="1">
    <citation type="submission" date="2016-11" db="EMBL/GenBank/DDBJ databases">
        <authorList>
            <person name="Jaros S."/>
            <person name="Januszkiewicz K."/>
            <person name="Wedrychowicz H."/>
        </authorList>
    </citation>
    <scope>NUCLEOTIDE SEQUENCE [LARGE SCALE GENOMIC DNA]</scope>
    <source>
        <strain evidence="4 5">DSM 3090</strain>
    </source>
</reference>
<evidence type="ECO:0000256" key="1">
    <source>
        <dbReference type="ARBA" id="ARBA00006484"/>
    </source>
</evidence>
<proteinExistence type="inferred from homology"/>
<protein>
    <submittedName>
        <fullName evidence="4">3-oxoacyl-[acyl-carrier protein] reductase</fullName>
    </submittedName>
</protein>
<comment type="similarity">
    <text evidence="1">Belongs to the short-chain dehydrogenases/reductases (SDR) family.</text>
</comment>
<dbReference type="InterPro" id="IPR050259">
    <property type="entry name" value="SDR"/>
</dbReference>
<dbReference type="NCBIfam" id="NF047420">
    <property type="entry name" value="EF_P_mod_YmfI"/>
    <property type="match status" value="1"/>
</dbReference>
<keyword evidence="5" id="KW-1185">Reference proteome</keyword>
<sequence length="247" mass="26423">MFDFTNKVILVSGGSRGIGKAICTEFAGHGATVILNYKKNKEKAEEIVNLIKSSGGYATSIKGDVSSFTQCKDMMAFVIENFGKVDVLVNNAGISMVDVFAYCKEENIEEIMGTNLLGTINLTRCALPSMIDRKSGNIINISSMWGQCGASCEVLYSATKGGIDSFTKALGKEMAPSGIRVNAISPGAVATEMNEWMSQKELESLCEDIPLGRLAKPEEIAKLAVFLASDASSYITSQIIRADGGMI</sequence>
<organism evidence="4 5">
    <name type="scientific">Hathewaya proteolytica DSM 3090</name>
    <dbReference type="NCBI Taxonomy" id="1121331"/>
    <lineage>
        <taxon>Bacteria</taxon>
        <taxon>Bacillati</taxon>
        <taxon>Bacillota</taxon>
        <taxon>Clostridia</taxon>
        <taxon>Eubacteriales</taxon>
        <taxon>Clostridiaceae</taxon>
        <taxon>Hathewaya</taxon>
    </lineage>
</organism>
<dbReference type="Pfam" id="PF13561">
    <property type="entry name" value="adh_short_C2"/>
    <property type="match status" value="1"/>
</dbReference>
<dbReference type="RefSeq" id="WP_072903842.1">
    <property type="nucleotide sequence ID" value="NZ_FRAD01000015.1"/>
</dbReference>
<dbReference type="PRINTS" id="PR00081">
    <property type="entry name" value="GDHRDH"/>
</dbReference>
<dbReference type="OrthoDB" id="9803333at2"/>
<dbReference type="FunFam" id="3.40.50.720:FF:000173">
    <property type="entry name" value="3-oxoacyl-[acyl-carrier protein] reductase"/>
    <property type="match status" value="1"/>
</dbReference>
<dbReference type="STRING" id="1121331.SAMN02745248_01884"/>
<dbReference type="InterPro" id="IPR020904">
    <property type="entry name" value="Sc_DH/Rdtase_CS"/>
</dbReference>
<dbReference type="GO" id="GO:0008202">
    <property type="term" value="P:steroid metabolic process"/>
    <property type="evidence" value="ECO:0007669"/>
    <property type="project" value="UniProtKB-KW"/>
</dbReference>
<dbReference type="PRINTS" id="PR00080">
    <property type="entry name" value="SDRFAMILY"/>
</dbReference>
<dbReference type="NCBIfam" id="NF009466">
    <property type="entry name" value="PRK12826.1-2"/>
    <property type="match status" value="1"/>
</dbReference>
<dbReference type="Proteomes" id="UP000183952">
    <property type="component" value="Unassembled WGS sequence"/>
</dbReference>
<dbReference type="Gene3D" id="3.40.50.720">
    <property type="entry name" value="NAD(P)-binding Rossmann-like Domain"/>
    <property type="match status" value="1"/>
</dbReference>
<dbReference type="InterPro" id="IPR036291">
    <property type="entry name" value="NAD(P)-bd_dom_sf"/>
</dbReference>
<keyword evidence="3" id="KW-0443">Lipid metabolism</keyword>
<evidence type="ECO:0000313" key="4">
    <source>
        <dbReference type="EMBL" id="SHK14808.1"/>
    </source>
</evidence>
<dbReference type="AlphaFoldDB" id="A0A1M6Q3U3"/>